<proteinExistence type="predicted"/>
<reference evidence="1" key="1">
    <citation type="submission" date="2014-11" db="EMBL/GenBank/DDBJ databases">
        <authorList>
            <person name="Amaro Gonzalez C."/>
        </authorList>
    </citation>
    <scope>NUCLEOTIDE SEQUENCE</scope>
</reference>
<accession>A0A0E9SCN3</accession>
<dbReference type="EMBL" id="GBXM01069575">
    <property type="protein sequence ID" value="JAH39002.1"/>
    <property type="molecule type" value="Transcribed_RNA"/>
</dbReference>
<name>A0A0E9SCN3_ANGAN</name>
<organism evidence="1">
    <name type="scientific">Anguilla anguilla</name>
    <name type="common">European freshwater eel</name>
    <name type="synonym">Muraena anguilla</name>
    <dbReference type="NCBI Taxonomy" id="7936"/>
    <lineage>
        <taxon>Eukaryota</taxon>
        <taxon>Metazoa</taxon>
        <taxon>Chordata</taxon>
        <taxon>Craniata</taxon>
        <taxon>Vertebrata</taxon>
        <taxon>Euteleostomi</taxon>
        <taxon>Actinopterygii</taxon>
        <taxon>Neopterygii</taxon>
        <taxon>Teleostei</taxon>
        <taxon>Anguilliformes</taxon>
        <taxon>Anguillidae</taxon>
        <taxon>Anguilla</taxon>
    </lineage>
</organism>
<sequence>MLWCSGVSPASAVPL</sequence>
<reference evidence="1" key="2">
    <citation type="journal article" date="2015" name="Fish Shellfish Immunol.">
        <title>Early steps in the European eel (Anguilla anguilla)-Vibrio vulnificus interaction in the gills: Role of the RtxA13 toxin.</title>
        <authorList>
            <person name="Callol A."/>
            <person name="Pajuelo D."/>
            <person name="Ebbesson L."/>
            <person name="Teles M."/>
            <person name="MacKenzie S."/>
            <person name="Amaro C."/>
        </authorList>
    </citation>
    <scope>NUCLEOTIDE SEQUENCE</scope>
</reference>
<evidence type="ECO:0000313" key="1">
    <source>
        <dbReference type="EMBL" id="JAH39002.1"/>
    </source>
</evidence>
<protein>
    <submittedName>
        <fullName evidence="1">Uncharacterized protein</fullName>
    </submittedName>
</protein>